<protein>
    <submittedName>
        <fullName evidence="2">Putative transposase Ptta/En/Spm plant</fullName>
    </submittedName>
</protein>
<gene>
    <name evidence="2" type="ORF">ISN45_Aa08g012670</name>
</gene>
<proteinExistence type="predicted"/>
<dbReference type="AlphaFoldDB" id="A0A8T1XR17"/>
<name>A0A8T1XR17_9BRAS</name>
<feature type="region of interest" description="Disordered" evidence="1">
    <location>
        <begin position="271"/>
        <end position="312"/>
    </location>
</feature>
<comment type="caution">
    <text evidence="2">The sequence shown here is derived from an EMBL/GenBank/DDBJ whole genome shotgun (WGS) entry which is preliminary data.</text>
</comment>
<evidence type="ECO:0000313" key="2">
    <source>
        <dbReference type="EMBL" id="KAG7533651.1"/>
    </source>
</evidence>
<dbReference type="EMBL" id="JAEFBK010000013">
    <property type="protein sequence ID" value="KAG7533651.1"/>
    <property type="molecule type" value="Genomic_DNA"/>
</dbReference>
<evidence type="ECO:0000256" key="1">
    <source>
        <dbReference type="SAM" id="MobiDB-lite"/>
    </source>
</evidence>
<organism evidence="2 3">
    <name type="scientific">Arabidopsis thaliana x Arabidopsis arenosa</name>
    <dbReference type="NCBI Taxonomy" id="1240361"/>
    <lineage>
        <taxon>Eukaryota</taxon>
        <taxon>Viridiplantae</taxon>
        <taxon>Streptophyta</taxon>
        <taxon>Embryophyta</taxon>
        <taxon>Tracheophyta</taxon>
        <taxon>Spermatophyta</taxon>
        <taxon>Magnoliopsida</taxon>
        <taxon>eudicotyledons</taxon>
        <taxon>Gunneridae</taxon>
        <taxon>Pentapetalae</taxon>
        <taxon>rosids</taxon>
        <taxon>malvids</taxon>
        <taxon>Brassicales</taxon>
        <taxon>Brassicaceae</taxon>
        <taxon>Camelineae</taxon>
        <taxon>Arabidopsis</taxon>
    </lineage>
</organism>
<dbReference type="Pfam" id="PF03004">
    <property type="entry name" value="Transposase_24"/>
    <property type="match status" value="1"/>
</dbReference>
<feature type="compositionally biased region" description="Low complexity" evidence="1">
    <location>
        <begin position="281"/>
        <end position="312"/>
    </location>
</feature>
<feature type="region of interest" description="Disordered" evidence="1">
    <location>
        <begin position="70"/>
        <end position="100"/>
    </location>
</feature>
<dbReference type="Proteomes" id="UP000694240">
    <property type="component" value="Chromosome 13"/>
</dbReference>
<reference evidence="2 3" key="1">
    <citation type="submission" date="2020-12" db="EMBL/GenBank/DDBJ databases">
        <title>Concerted genomic and epigenomic changes stabilize Arabidopsis allopolyploids.</title>
        <authorList>
            <person name="Chen Z."/>
        </authorList>
    </citation>
    <scope>NUCLEOTIDE SEQUENCE [LARGE SCALE GENOMIC DNA]</scope>
    <source>
        <strain evidence="2">Allo738</strain>
        <tissue evidence="2">Leaf</tissue>
    </source>
</reference>
<evidence type="ECO:0000313" key="3">
    <source>
        <dbReference type="Proteomes" id="UP000694240"/>
    </source>
</evidence>
<sequence>MYGYVMGKVTMYGYVMGKSRMCDQVCRWKRKWNRKGDDAKPKWIDPHVWAALVRYWLDPKSEARSINSRNARYHDPDGTGISKHRSGQTSFKASARKHSEKTGELTPDFLQVLEETHRKPDGTFTNGKSESIYNEVSSRIQEMESELCAGDNMESSVSGGLSIHAKNKIYTEVAPRKKNRIYGVGSLQQEAASAHTGAPPPPSEDPLIFAQKLAVAEASLQAQATQIQESQATLQAQATELKQSKEKMHSYDAYFEYLAEKDPAFAALFRAEHQPSSKQADPVTTTKTTPVTGDNTGNGTATATLSSLSKSF</sequence>
<keyword evidence="3" id="KW-1185">Reference proteome</keyword>
<accession>A0A8T1XR17</accession>
<dbReference type="InterPro" id="IPR004252">
    <property type="entry name" value="Probable_transposase_24"/>
</dbReference>